<dbReference type="EMBL" id="JAFBBZ010000001">
    <property type="protein sequence ID" value="MBM7508585.1"/>
    <property type="molecule type" value="Genomic_DNA"/>
</dbReference>
<dbReference type="RefSeq" id="WP_193668354.1">
    <property type="nucleotide sequence ID" value="NZ_JACDTV010000004.1"/>
</dbReference>
<evidence type="ECO:0000313" key="1">
    <source>
        <dbReference type="EMBL" id="MBM7508585.1"/>
    </source>
</evidence>
<gene>
    <name evidence="1" type="ORF">JOE61_002399</name>
</gene>
<keyword evidence="1" id="KW-0255">Endonuclease</keyword>
<evidence type="ECO:0000313" key="2">
    <source>
        <dbReference type="Proteomes" id="UP000732378"/>
    </source>
</evidence>
<reference evidence="1 2" key="1">
    <citation type="submission" date="2021-01" db="EMBL/GenBank/DDBJ databases">
        <title>Sequencing the genomes of 1000 actinobacteria strains.</title>
        <authorList>
            <person name="Klenk H.-P."/>
        </authorList>
    </citation>
    <scope>NUCLEOTIDE SEQUENCE [LARGE SCALE GENOMIC DNA]</scope>
    <source>
        <strain evidence="1 2">DSM 18239</strain>
    </source>
</reference>
<organism evidence="1 2">
    <name type="scientific">Nocardioides salarius</name>
    <dbReference type="NCBI Taxonomy" id="374513"/>
    <lineage>
        <taxon>Bacteria</taxon>
        <taxon>Bacillati</taxon>
        <taxon>Actinomycetota</taxon>
        <taxon>Actinomycetes</taxon>
        <taxon>Propionibacteriales</taxon>
        <taxon>Nocardioidaceae</taxon>
        <taxon>Nocardioides</taxon>
    </lineage>
</organism>
<name>A0ABS2MBL1_9ACTN</name>
<keyword evidence="1" id="KW-0540">Nuclease</keyword>
<dbReference type="Proteomes" id="UP000732378">
    <property type="component" value="Unassembled WGS sequence"/>
</dbReference>
<comment type="caution">
    <text evidence="1">The sequence shown here is derived from an EMBL/GenBank/DDBJ whole genome shotgun (WGS) entry which is preliminary data.</text>
</comment>
<accession>A0ABS2MBL1</accession>
<keyword evidence="2" id="KW-1185">Reference proteome</keyword>
<sequence length="321" mass="35134">MDEISRLLRDQGGVVARRQLLDLEGVDRVGVARMLRRRDLSEVHRGVYVDHTGPLDWAQRAWAAVLWAAPAALSHESALRAAEGPGRRGRETDLLHVTVDRGRRLDPPRGVVVHRVDGYAARVRWNAGPPRVRYEEAALDVALACDDELASIAALADACGSRRTTAQRLVAALDARPWARRRAWVGGVLLDVAEGTCSVLEHEYLTRVERAHGLPVGSRQARAHHEGRTTWQDVVYAEQGVAVELDGRLHHSSVRQRDRDLDRDLAHAVASAGGETLRIGWGQAVDRPCATARAVAAVLTRRGWTGQLQPCAKCGAPDQPG</sequence>
<proteinExistence type="predicted"/>
<protein>
    <submittedName>
        <fullName evidence="1">Very-short-patch-repair endonuclease</fullName>
    </submittedName>
</protein>
<dbReference type="GO" id="GO:0004519">
    <property type="term" value="F:endonuclease activity"/>
    <property type="evidence" value="ECO:0007669"/>
    <property type="project" value="UniProtKB-KW"/>
</dbReference>
<keyword evidence="1" id="KW-0378">Hydrolase</keyword>